<accession>M4CD02</accession>
<proteinExistence type="predicted"/>
<reference evidence="3" key="3">
    <citation type="submission" date="2023-03" db="UniProtKB">
        <authorList>
            <consortium name="EnsemblPlants"/>
        </authorList>
    </citation>
    <scope>IDENTIFICATION</scope>
    <source>
        <strain evidence="3">cv. Chiifu-401-42</strain>
    </source>
</reference>
<feature type="region of interest" description="Disordered" evidence="1">
    <location>
        <begin position="397"/>
        <end position="418"/>
    </location>
</feature>
<feature type="region of interest" description="Disordered" evidence="1">
    <location>
        <begin position="111"/>
        <end position="138"/>
    </location>
</feature>
<feature type="domain" description="CSC1/OSCA1-like N-terminal transmembrane" evidence="2">
    <location>
        <begin position="183"/>
        <end position="303"/>
    </location>
</feature>
<evidence type="ECO:0000256" key="1">
    <source>
        <dbReference type="SAM" id="MobiDB-lite"/>
    </source>
</evidence>
<dbReference type="InParanoid" id="M4CD02"/>
<sequence length="418" mass="46419">MLVCVADDRHVVNFVFFYFNLSPYLAMETMKSTSSPPSIAMESSKVLPSSSLQNSMVLIKDPSALSLTSVCSKGIEALALPRSDTELSNSQLPDGSVISEGLSSLSLSNHNTEGLKEPPSTVITPPPSGSVAPPSASQYWSDDEYDEYGVYQTDIDTELLSSRKVKTKYYLHTPIASINEIGVAEAINIVTSIAFLIAFAILRIQPVNNIAYFPKWYLKGLRTSSIQTALQMPEPELVRSRFCCLLEDLRTRVQDFFPTARVAFTTMVHVNWKNKGLDGLKHSNISYSDIDKISLSNIPNGSDMRCQPMCLRLRRKNENRLYRDFTRLPTPEVTPPYKRFWSQKHQVRSDQTSGIPRTSYRNKSTASTIGTPTSSIAGGRNLVLELLVVRGPLEEGRREIGRSLSDDEPPEDGAKGVL</sequence>
<evidence type="ECO:0000259" key="2">
    <source>
        <dbReference type="Pfam" id="PF13967"/>
    </source>
</evidence>
<name>M4CD02_BRACM</name>
<feature type="compositionally biased region" description="Polar residues" evidence="1">
    <location>
        <begin position="349"/>
        <end position="373"/>
    </location>
</feature>
<reference evidence="3 4" key="2">
    <citation type="journal article" date="2018" name="Hortic Res">
        <title>Improved Brassica rapa reference genome by single-molecule sequencing and chromosome conformation capture technologies.</title>
        <authorList>
            <person name="Zhang L."/>
            <person name="Cai X."/>
            <person name="Wu J."/>
            <person name="Liu M."/>
            <person name="Grob S."/>
            <person name="Cheng F."/>
            <person name="Liang J."/>
            <person name="Cai C."/>
            <person name="Liu Z."/>
            <person name="Liu B."/>
            <person name="Wang F."/>
            <person name="Li S."/>
            <person name="Liu F."/>
            <person name="Li X."/>
            <person name="Cheng L."/>
            <person name="Yang W."/>
            <person name="Li M.H."/>
            <person name="Grossniklaus U."/>
            <person name="Zheng H."/>
            <person name="Wang X."/>
        </authorList>
    </citation>
    <scope>NUCLEOTIDE SEQUENCE [LARGE SCALE GENOMIC DNA]</scope>
    <source>
        <strain evidence="3 4">cv. Chiifu-401-42</strain>
    </source>
</reference>
<dbReference type="eggNOG" id="KOG1134">
    <property type="taxonomic scope" value="Eukaryota"/>
</dbReference>
<dbReference type="InterPro" id="IPR032880">
    <property type="entry name" value="CSC1/OSCA1-like_N"/>
</dbReference>
<dbReference type="AlphaFoldDB" id="M4CD02"/>
<keyword evidence="4" id="KW-1185">Reference proteome</keyword>
<dbReference type="Proteomes" id="UP000011750">
    <property type="component" value="Chromosome A10"/>
</dbReference>
<dbReference type="STRING" id="51351.M4CD02"/>
<dbReference type="Pfam" id="PF13967">
    <property type="entry name" value="RSN1_TM"/>
    <property type="match status" value="1"/>
</dbReference>
<evidence type="ECO:0000313" key="3">
    <source>
        <dbReference type="EnsemblPlants" id="Bra002083.1-P"/>
    </source>
</evidence>
<dbReference type="GO" id="GO:0005227">
    <property type="term" value="F:calcium-activated cation channel activity"/>
    <property type="evidence" value="ECO:0000318"/>
    <property type="project" value="GO_Central"/>
</dbReference>
<reference evidence="3 4" key="1">
    <citation type="journal article" date="2011" name="Nat. Genet.">
        <title>The genome of the mesopolyploid crop species Brassica rapa.</title>
        <authorList>
            <consortium name="Brassica rapa Genome Sequencing Project Consortium"/>
            <person name="Wang X."/>
            <person name="Wang H."/>
            <person name="Wang J."/>
            <person name="Sun R."/>
            <person name="Wu J."/>
            <person name="Liu S."/>
            <person name="Bai Y."/>
            <person name="Mun J.H."/>
            <person name="Bancroft I."/>
            <person name="Cheng F."/>
            <person name="Huang S."/>
            <person name="Li X."/>
            <person name="Hua W."/>
            <person name="Wang J."/>
            <person name="Wang X."/>
            <person name="Freeling M."/>
            <person name="Pires J.C."/>
            <person name="Paterson A.H."/>
            <person name="Chalhoub B."/>
            <person name="Wang B."/>
            <person name="Hayward A."/>
            <person name="Sharpe A.G."/>
            <person name="Park B.S."/>
            <person name="Weisshaar B."/>
            <person name="Liu B."/>
            <person name="Li B."/>
            <person name="Liu B."/>
            <person name="Tong C."/>
            <person name="Song C."/>
            <person name="Duran C."/>
            <person name="Peng C."/>
            <person name="Geng C."/>
            <person name="Koh C."/>
            <person name="Lin C."/>
            <person name="Edwards D."/>
            <person name="Mu D."/>
            <person name="Shen D."/>
            <person name="Soumpourou E."/>
            <person name="Li F."/>
            <person name="Fraser F."/>
            <person name="Conant G."/>
            <person name="Lassalle G."/>
            <person name="King G.J."/>
            <person name="Bonnema G."/>
            <person name="Tang H."/>
            <person name="Wang H."/>
            <person name="Belcram H."/>
            <person name="Zhou H."/>
            <person name="Hirakawa H."/>
            <person name="Abe H."/>
            <person name="Guo H."/>
            <person name="Wang H."/>
            <person name="Jin H."/>
            <person name="Parkin I.A."/>
            <person name="Batley J."/>
            <person name="Kim J.S."/>
            <person name="Just J."/>
            <person name="Li J."/>
            <person name="Xu J."/>
            <person name="Deng J."/>
            <person name="Kim J.A."/>
            <person name="Li J."/>
            <person name="Yu J."/>
            <person name="Meng J."/>
            <person name="Wang J."/>
            <person name="Min J."/>
            <person name="Poulain J."/>
            <person name="Wang J."/>
            <person name="Hatakeyama K."/>
            <person name="Wu K."/>
            <person name="Wang L."/>
            <person name="Fang L."/>
            <person name="Trick M."/>
            <person name="Links M.G."/>
            <person name="Zhao M."/>
            <person name="Jin M."/>
            <person name="Ramchiary N."/>
            <person name="Drou N."/>
            <person name="Berkman P.J."/>
            <person name="Cai Q."/>
            <person name="Huang Q."/>
            <person name="Li R."/>
            <person name="Tabata S."/>
            <person name="Cheng S."/>
            <person name="Zhang S."/>
            <person name="Zhang S."/>
            <person name="Huang S."/>
            <person name="Sato S."/>
            <person name="Sun S."/>
            <person name="Kwon S.J."/>
            <person name="Choi S.R."/>
            <person name="Lee T.H."/>
            <person name="Fan W."/>
            <person name="Zhao X."/>
            <person name="Tan X."/>
            <person name="Xu X."/>
            <person name="Wang Y."/>
            <person name="Qiu Y."/>
            <person name="Yin Y."/>
            <person name="Li Y."/>
            <person name="Du Y."/>
            <person name="Liao Y."/>
            <person name="Lim Y."/>
            <person name="Narusaka Y."/>
            <person name="Wang Y."/>
            <person name="Wang Z."/>
            <person name="Li Z."/>
            <person name="Wang Z."/>
            <person name="Xiong Z."/>
            <person name="Zhang Z."/>
        </authorList>
    </citation>
    <scope>NUCLEOTIDE SEQUENCE [LARGE SCALE GENOMIC DNA]</scope>
    <source>
        <strain evidence="3 4">cv. Chiifu-401-42</strain>
    </source>
</reference>
<dbReference type="Gramene" id="Bra002083.1">
    <property type="protein sequence ID" value="Bra002083.1-P"/>
    <property type="gene ID" value="Bra002083"/>
</dbReference>
<feature type="region of interest" description="Disordered" evidence="1">
    <location>
        <begin position="343"/>
        <end position="373"/>
    </location>
</feature>
<dbReference type="GO" id="GO:0005886">
    <property type="term" value="C:plasma membrane"/>
    <property type="evidence" value="ECO:0000318"/>
    <property type="project" value="GO_Central"/>
</dbReference>
<organism evidence="3 4">
    <name type="scientific">Brassica campestris</name>
    <name type="common">Field mustard</name>
    <dbReference type="NCBI Taxonomy" id="3711"/>
    <lineage>
        <taxon>Eukaryota</taxon>
        <taxon>Viridiplantae</taxon>
        <taxon>Streptophyta</taxon>
        <taxon>Embryophyta</taxon>
        <taxon>Tracheophyta</taxon>
        <taxon>Spermatophyta</taxon>
        <taxon>Magnoliopsida</taxon>
        <taxon>eudicotyledons</taxon>
        <taxon>Gunneridae</taxon>
        <taxon>Pentapetalae</taxon>
        <taxon>rosids</taxon>
        <taxon>malvids</taxon>
        <taxon>Brassicales</taxon>
        <taxon>Brassicaceae</taxon>
        <taxon>Brassiceae</taxon>
        <taxon>Brassica</taxon>
    </lineage>
</organism>
<dbReference type="EnsemblPlants" id="Bra002083.1">
    <property type="protein sequence ID" value="Bra002083.1-P"/>
    <property type="gene ID" value="Bra002083"/>
</dbReference>
<dbReference type="HOGENOM" id="CLU_657819_0_0_1"/>
<protein>
    <recommendedName>
        <fullName evidence="2">CSC1/OSCA1-like N-terminal transmembrane domain-containing protein</fullName>
    </recommendedName>
</protein>
<evidence type="ECO:0000313" key="4">
    <source>
        <dbReference type="Proteomes" id="UP000011750"/>
    </source>
</evidence>